<reference evidence="2 3" key="1">
    <citation type="journal article" date="2022" name="Nat. Ecol. Evol.">
        <title>A masculinizing supergene underlies an exaggerated male reproductive morph in a spider.</title>
        <authorList>
            <person name="Hendrickx F."/>
            <person name="De Corte Z."/>
            <person name="Sonet G."/>
            <person name="Van Belleghem S.M."/>
            <person name="Kostlbacher S."/>
            <person name="Vangestel C."/>
        </authorList>
    </citation>
    <scope>NUCLEOTIDE SEQUENCE [LARGE SCALE GENOMIC DNA]</scope>
    <source>
        <strain evidence="2">W744_W776</strain>
    </source>
</reference>
<dbReference type="Gene3D" id="2.30.29.30">
    <property type="entry name" value="Pleckstrin-homology domain (PH domain)/Phosphotyrosine-binding domain (PTB)"/>
    <property type="match status" value="1"/>
</dbReference>
<dbReference type="GO" id="GO:0001881">
    <property type="term" value="P:receptor recycling"/>
    <property type="evidence" value="ECO:0007669"/>
    <property type="project" value="TreeGrafter"/>
</dbReference>
<dbReference type="InterPro" id="IPR011993">
    <property type="entry name" value="PH-like_dom_sf"/>
</dbReference>
<dbReference type="AlphaFoldDB" id="A0AAV6UCM2"/>
<comment type="caution">
    <text evidence="2">The sequence shown here is derived from an EMBL/GenBank/DDBJ whole genome shotgun (WGS) entry which is preliminary data.</text>
</comment>
<dbReference type="GO" id="GO:0042147">
    <property type="term" value="P:retrograde transport, endosome to Golgi"/>
    <property type="evidence" value="ECO:0007669"/>
    <property type="project" value="TreeGrafter"/>
</dbReference>
<dbReference type="PANTHER" id="PTHR22902">
    <property type="entry name" value="SESQUIPEDALIAN"/>
    <property type="match status" value="1"/>
</dbReference>
<evidence type="ECO:0000259" key="1">
    <source>
        <dbReference type="PROSITE" id="PS50003"/>
    </source>
</evidence>
<dbReference type="SUPFAM" id="SSF50729">
    <property type="entry name" value="PH domain-like"/>
    <property type="match status" value="1"/>
</dbReference>
<dbReference type="FunFam" id="2.30.29.30:FF:000378">
    <property type="entry name" value="Uncharacterized protein, isoform A"/>
    <property type="match status" value="1"/>
</dbReference>
<dbReference type="GO" id="GO:0007032">
    <property type="term" value="P:endosome organization"/>
    <property type="evidence" value="ECO:0007669"/>
    <property type="project" value="TreeGrafter"/>
</dbReference>
<sequence>MKINEKNLINFASSKSCIDREGWLGKRGEVNKNFQKRWFVLKGNLLFYFEKRDDKEPVGLIILEGCTVELAENEETYAFKLVFHGAGNRTYILCANSQDHMEQWMKALASASYDYVKLMVGELQRQLDEITELEKQASLAMPRHLVENSTNAKLPSNRSDGCLFGHTATGGRASRFNPFDKWKNDGNVEGGPSNAVMATASSEGDLLHHAASGRTKGSRQRYLFIELHEYYGQTFRRLFEEQKKKRAAAKPSTQQDLLSFSETNLISF</sequence>
<gene>
    <name evidence="2" type="ORF">JTE90_008844</name>
</gene>
<dbReference type="Proteomes" id="UP000827092">
    <property type="component" value="Unassembled WGS sequence"/>
</dbReference>
<keyword evidence="3" id="KW-1185">Reference proteome</keyword>
<dbReference type="EMBL" id="JAFNEN010000519">
    <property type="protein sequence ID" value="KAG8181376.1"/>
    <property type="molecule type" value="Genomic_DNA"/>
</dbReference>
<dbReference type="SMART" id="SM00233">
    <property type="entry name" value="PH"/>
    <property type="match status" value="1"/>
</dbReference>
<dbReference type="InterPro" id="IPR045188">
    <property type="entry name" value="Boi1/Boi2-like"/>
</dbReference>
<evidence type="ECO:0000313" key="3">
    <source>
        <dbReference type="Proteomes" id="UP000827092"/>
    </source>
</evidence>
<dbReference type="InterPro" id="IPR001849">
    <property type="entry name" value="PH_domain"/>
</dbReference>
<feature type="domain" description="PH" evidence="1">
    <location>
        <begin position="17"/>
        <end position="113"/>
    </location>
</feature>
<dbReference type="GO" id="GO:0055037">
    <property type="term" value="C:recycling endosome"/>
    <property type="evidence" value="ECO:0007669"/>
    <property type="project" value="TreeGrafter"/>
</dbReference>
<dbReference type="GO" id="GO:0005802">
    <property type="term" value="C:trans-Golgi network"/>
    <property type="evidence" value="ECO:0007669"/>
    <property type="project" value="TreeGrafter"/>
</dbReference>
<dbReference type="PROSITE" id="PS50003">
    <property type="entry name" value="PH_DOMAIN"/>
    <property type="match status" value="1"/>
</dbReference>
<proteinExistence type="predicted"/>
<dbReference type="GO" id="GO:0005769">
    <property type="term" value="C:early endosome"/>
    <property type="evidence" value="ECO:0007669"/>
    <property type="project" value="TreeGrafter"/>
</dbReference>
<evidence type="ECO:0000313" key="2">
    <source>
        <dbReference type="EMBL" id="KAG8181376.1"/>
    </source>
</evidence>
<name>A0AAV6UCM2_9ARAC</name>
<dbReference type="Pfam" id="PF00169">
    <property type="entry name" value="PH"/>
    <property type="match status" value="1"/>
</dbReference>
<organism evidence="2 3">
    <name type="scientific">Oedothorax gibbosus</name>
    <dbReference type="NCBI Taxonomy" id="931172"/>
    <lineage>
        <taxon>Eukaryota</taxon>
        <taxon>Metazoa</taxon>
        <taxon>Ecdysozoa</taxon>
        <taxon>Arthropoda</taxon>
        <taxon>Chelicerata</taxon>
        <taxon>Arachnida</taxon>
        <taxon>Araneae</taxon>
        <taxon>Araneomorphae</taxon>
        <taxon>Entelegynae</taxon>
        <taxon>Araneoidea</taxon>
        <taxon>Linyphiidae</taxon>
        <taxon>Erigoninae</taxon>
        <taxon>Oedothorax</taxon>
    </lineage>
</organism>
<protein>
    <recommendedName>
        <fullName evidence="1">PH domain-containing protein</fullName>
    </recommendedName>
</protein>
<accession>A0AAV6UCM2</accession>
<dbReference type="CDD" id="cd13288">
    <property type="entry name" value="PH_Ses"/>
    <property type="match status" value="1"/>
</dbReference>
<dbReference type="PANTHER" id="PTHR22902:SF53">
    <property type="entry name" value="INOSITOL PHOSPHATASE INTERACTING PROTEIN, ISOFORM A"/>
    <property type="match status" value="1"/>
</dbReference>
<dbReference type="GO" id="GO:0005829">
    <property type="term" value="C:cytosol"/>
    <property type="evidence" value="ECO:0007669"/>
    <property type="project" value="GOC"/>
</dbReference>